<dbReference type="OMA" id="MISTHFQ"/>
<evidence type="ECO:0000313" key="1">
    <source>
        <dbReference type="EMBL" id="KIS68418.1"/>
    </source>
</evidence>
<dbReference type="KEGG" id="uma:UMAG_03508"/>
<dbReference type="eggNOG" id="ENOG502RCGD">
    <property type="taxonomic scope" value="Eukaryota"/>
</dbReference>
<keyword evidence="2" id="KW-1185">Reference proteome</keyword>
<dbReference type="InParanoid" id="A0A0D1CP54"/>
<dbReference type="OrthoDB" id="2562743at2759"/>
<organism evidence="1 2">
    <name type="scientific">Mycosarcoma maydis</name>
    <name type="common">Corn smut fungus</name>
    <name type="synonym">Ustilago maydis</name>
    <dbReference type="NCBI Taxonomy" id="5270"/>
    <lineage>
        <taxon>Eukaryota</taxon>
        <taxon>Fungi</taxon>
        <taxon>Dikarya</taxon>
        <taxon>Basidiomycota</taxon>
        <taxon>Ustilaginomycotina</taxon>
        <taxon>Ustilaginomycetes</taxon>
        <taxon>Ustilaginales</taxon>
        <taxon>Ustilaginaceae</taxon>
        <taxon>Mycosarcoma</taxon>
    </lineage>
</organism>
<proteinExistence type="predicted"/>
<reference evidence="1 2" key="1">
    <citation type="journal article" date="2006" name="Nature">
        <title>Insights from the genome of the biotrophic fungal plant pathogen Ustilago maydis.</title>
        <authorList>
            <person name="Kamper J."/>
            <person name="Kahmann R."/>
            <person name="Bolker M."/>
            <person name="Ma L.J."/>
            <person name="Brefort T."/>
            <person name="Saville B.J."/>
            <person name="Banuett F."/>
            <person name="Kronstad J.W."/>
            <person name="Gold S.E."/>
            <person name="Muller O."/>
            <person name="Perlin M.H."/>
            <person name="Wosten H.A."/>
            <person name="de Vries R."/>
            <person name="Ruiz-Herrera J."/>
            <person name="Reynaga-Pena C.G."/>
            <person name="Snetselaar K."/>
            <person name="McCann M."/>
            <person name="Perez-Martin J."/>
            <person name="Feldbrugge M."/>
            <person name="Basse C.W."/>
            <person name="Steinberg G."/>
            <person name="Ibeas J.I."/>
            <person name="Holloman W."/>
            <person name="Guzman P."/>
            <person name="Farman M."/>
            <person name="Stajich J.E."/>
            <person name="Sentandreu R."/>
            <person name="Gonzalez-Prieto J.M."/>
            <person name="Kennell J.C."/>
            <person name="Molina L."/>
            <person name="Schirawski J."/>
            <person name="Mendoza-Mendoza A."/>
            <person name="Greilinger D."/>
            <person name="Munch K."/>
            <person name="Rossel N."/>
            <person name="Scherer M."/>
            <person name="Vranes M."/>
            <person name="Ladendorf O."/>
            <person name="Vincon V."/>
            <person name="Fuchs U."/>
            <person name="Sandrock B."/>
            <person name="Meng S."/>
            <person name="Ho E.C."/>
            <person name="Cahill M.J."/>
            <person name="Boyce K.J."/>
            <person name="Klose J."/>
            <person name="Klosterman S.J."/>
            <person name="Deelstra H.J."/>
            <person name="Ortiz-Castellanos L."/>
            <person name="Li W."/>
            <person name="Sanchez-Alonso P."/>
            <person name="Schreier P.H."/>
            <person name="Hauser-Hahn I."/>
            <person name="Vaupel M."/>
            <person name="Koopmann E."/>
            <person name="Friedrich G."/>
            <person name="Voss H."/>
            <person name="Schluter T."/>
            <person name="Margolis J."/>
            <person name="Platt D."/>
            <person name="Swimmer C."/>
            <person name="Gnirke A."/>
            <person name="Chen F."/>
            <person name="Vysotskaia V."/>
            <person name="Mannhaupt G."/>
            <person name="Guldener U."/>
            <person name="Munsterkotter M."/>
            <person name="Haase D."/>
            <person name="Oesterheld M."/>
            <person name="Mewes H.W."/>
            <person name="Mauceli E.W."/>
            <person name="DeCaprio D."/>
            <person name="Wade C.M."/>
            <person name="Butler J."/>
            <person name="Young S."/>
            <person name="Jaffe D.B."/>
            <person name="Calvo S."/>
            <person name="Nusbaum C."/>
            <person name="Galagan J."/>
            <person name="Birren B.W."/>
        </authorList>
    </citation>
    <scope>NUCLEOTIDE SEQUENCE [LARGE SCALE GENOMIC DNA]</scope>
    <source>
        <strain evidence="2">DSM 14603 / FGSC 9021 / UM521</strain>
    </source>
</reference>
<protein>
    <submittedName>
        <fullName evidence="1">Uncharacterized protein</fullName>
    </submittedName>
</protein>
<dbReference type="Proteomes" id="UP000000561">
    <property type="component" value="Chromosome 9"/>
</dbReference>
<accession>A0A0D1CP54</accession>
<dbReference type="GeneID" id="23563940"/>
<dbReference type="PANTHER" id="PTHR21974">
    <property type="entry name" value="RE15880P"/>
    <property type="match status" value="1"/>
</dbReference>
<dbReference type="AlphaFoldDB" id="A0A0D1CP54"/>
<dbReference type="EMBL" id="CM003148">
    <property type="protein sequence ID" value="KIS68418.1"/>
    <property type="molecule type" value="Genomic_DNA"/>
</dbReference>
<dbReference type="RefSeq" id="XP_011389953.1">
    <property type="nucleotide sequence ID" value="XM_011391651.1"/>
</dbReference>
<dbReference type="PANTHER" id="PTHR21974:SF2">
    <property type="entry name" value="RE15880P"/>
    <property type="match status" value="1"/>
</dbReference>
<gene>
    <name evidence="1" type="ORF">UMAG_03508</name>
</gene>
<sequence length="511" mass="57010">MMMAQRPGIPRLYSGAVNAMFDDVDDLMRGERSTDSEPLPPPFTATGSAAVTTAAAALSLANVTQTTTAPFNNSAPAYQPPLRQRIAGYYQRHTQLTKTLEDLGDIPVQLNAVQHDIFSVTGKVKCQETRLKTLQTISQETRDAHAKMSNSLTKRLINKRGKRSHLLVQAHDQAEKAAVQQAVHEAELSHNRSVLASKLQRKLELEHSLVEYQAVSDQLDKIDDTLFDGATPEFIQDDFAEWEVKVWLQVQSLMAAETNREKRARELLKGAIPILTSIIKDVQSALQFCIDSGVARNQKYAKDLISNTTIKSTVRGTQPLVLRAKTSSGKFFTTVAKARGSQMLVERPPEFRLIELYLMPGSKNPRAVDEHGLHKSLETSYAQAKALDSYLKREISASLERQKKLTVETAKLHDTVKDARRHLRSVRRELVLAVVREDGDQANSTTESFAIGTQSSAGQRDYALPLQDVANPMISTHFQENLRKESHARLRKLVKLPEPESDDDNLYPVIA</sequence>
<dbReference type="VEuPathDB" id="FungiDB:UMAG_03508"/>
<evidence type="ECO:0000313" key="2">
    <source>
        <dbReference type="Proteomes" id="UP000000561"/>
    </source>
</evidence>
<name>A0A0D1CP54_MYCMD</name>